<evidence type="ECO:0000313" key="2">
    <source>
        <dbReference type="EMBL" id="GHE90902.1"/>
    </source>
</evidence>
<evidence type="ECO:0000313" key="3">
    <source>
        <dbReference type="Proteomes" id="UP000605897"/>
    </source>
</evidence>
<name>A0ABQ3IPV6_9PSEU</name>
<keyword evidence="1" id="KW-0732">Signal</keyword>
<feature type="signal peptide" evidence="1">
    <location>
        <begin position="1"/>
        <end position="25"/>
    </location>
</feature>
<dbReference type="RefSeq" id="WP_191244578.1">
    <property type="nucleotide sequence ID" value="NZ_BNAU01000002.1"/>
</dbReference>
<proteinExistence type="predicted"/>
<accession>A0ABQ3IPV6</accession>
<dbReference type="EMBL" id="BNAU01000002">
    <property type="protein sequence ID" value="GHE90902.1"/>
    <property type="molecule type" value="Genomic_DNA"/>
</dbReference>
<feature type="chain" id="PRO_5046062955" description="Secreted protein" evidence="1">
    <location>
        <begin position="26"/>
        <end position="99"/>
    </location>
</feature>
<sequence length="99" mass="10773">MKRTASLAVGAAVAVMVAAAPAASAAAPVTVQQPCGKYATNGYAHWMNCSSNWILVTGWDNLWDLWHCWGIPPSRDQELGLIDYQYGLDYPSIRQVSDC</sequence>
<gene>
    <name evidence="2" type="ORF">GCM10017786_24020</name>
</gene>
<organism evidence="2 3">
    <name type="scientific">Amycolatopsis deserti</name>
    <dbReference type="NCBI Taxonomy" id="185696"/>
    <lineage>
        <taxon>Bacteria</taxon>
        <taxon>Bacillati</taxon>
        <taxon>Actinomycetota</taxon>
        <taxon>Actinomycetes</taxon>
        <taxon>Pseudonocardiales</taxon>
        <taxon>Pseudonocardiaceae</taxon>
        <taxon>Amycolatopsis</taxon>
    </lineage>
</organism>
<evidence type="ECO:0000256" key="1">
    <source>
        <dbReference type="SAM" id="SignalP"/>
    </source>
</evidence>
<comment type="caution">
    <text evidence="2">The sequence shown here is derived from an EMBL/GenBank/DDBJ whole genome shotgun (WGS) entry which is preliminary data.</text>
</comment>
<protein>
    <recommendedName>
        <fullName evidence="4">Secreted protein</fullName>
    </recommendedName>
</protein>
<keyword evidence="3" id="KW-1185">Reference proteome</keyword>
<reference evidence="3" key="1">
    <citation type="journal article" date="2019" name="Int. J. Syst. Evol. Microbiol.">
        <title>The Global Catalogue of Microorganisms (GCM) 10K type strain sequencing project: providing services to taxonomists for standard genome sequencing and annotation.</title>
        <authorList>
            <consortium name="The Broad Institute Genomics Platform"/>
            <consortium name="The Broad Institute Genome Sequencing Center for Infectious Disease"/>
            <person name="Wu L."/>
            <person name="Ma J."/>
        </authorList>
    </citation>
    <scope>NUCLEOTIDE SEQUENCE [LARGE SCALE GENOMIC DNA]</scope>
    <source>
        <strain evidence="3">CGMCC 4.7677</strain>
    </source>
</reference>
<evidence type="ECO:0008006" key="4">
    <source>
        <dbReference type="Google" id="ProtNLM"/>
    </source>
</evidence>
<dbReference type="Proteomes" id="UP000605897">
    <property type="component" value="Unassembled WGS sequence"/>
</dbReference>